<dbReference type="AlphaFoldDB" id="A0A0M9FY39"/>
<feature type="region of interest" description="Disordered" evidence="1">
    <location>
        <begin position="129"/>
        <end position="148"/>
    </location>
</feature>
<evidence type="ECO:0008006" key="4">
    <source>
        <dbReference type="Google" id="ProtNLM"/>
    </source>
</evidence>
<feature type="compositionally biased region" description="Basic residues" evidence="1">
    <location>
        <begin position="205"/>
        <end position="234"/>
    </location>
</feature>
<accession>A0A0M9FY39</accession>
<feature type="region of interest" description="Disordered" evidence="1">
    <location>
        <begin position="204"/>
        <end position="253"/>
    </location>
</feature>
<evidence type="ECO:0000313" key="2">
    <source>
        <dbReference type="EMBL" id="KPA78307.1"/>
    </source>
</evidence>
<evidence type="ECO:0000313" key="3">
    <source>
        <dbReference type="Proteomes" id="UP000037923"/>
    </source>
</evidence>
<dbReference type="InterPro" id="IPR032675">
    <property type="entry name" value="LRR_dom_sf"/>
</dbReference>
<dbReference type="OrthoDB" id="265672at2759"/>
<proteinExistence type="predicted"/>
<keyword evidence="3" id="KW-1185">Reference proteome</keyword>
<dbReference type="VEuPathDB" id="TriTrypDB:LpyrH10_14_1590"/>
<feature type="compositionally biased region" description="Basic and acidic residues" evidence="1">
    <location>
        <begin position="235"/>
        <end position="245"/>
    </location>
</feature>
<gene>
    <name evidence="2" type="ORF">ABB37_06444</name>
</gene>
<reference evidence="2 3" key="1">
    <citation type="submission" date="2015-07" db="EMBL/GenBank/DDBJ databases">
        <title>High-quality genome of monoxenous trypanosomatid Leptomonas pyrrhocoris.</title>
        <authorList>
            <person name="Flegontov P."/>
            <person name="Butenko A."/>
            <person name="Firsov S."/>
            <person name="Vlcek C."/>
            <person name="Logacheva M.D."/>
            <person name="Field M."/>
            <person name="Filatov D."/>
            <person name="Flegontova O."/>
            <person name="Gerasimov E."/>
            <person name="Jackson A.P."/>
            <person name="Kelly S."/>
            <person name="Opperdoes F."/>
            <person name="O'Reilly A."/>
            <person name="Votypka J."/>
            <person name="Yurchenko V."/>
            <person name="Lukes J."/>
        </authorList>
    </citation>
    <scope>NUCLEOTIDE SEQUENCE [LARGE SCALE GENOMIC DNA]</scope>
    <source>
        <strain evidence="2">H10</strain>
    </source>
</reference>
<comment type="caution">
    <text evidence="2">The sequence shown here is derived from an EMBL/GenBank/DDBJ whole genome shotgun (WGS) entry which is preliminary data.</text>
</comment>
<dbReference type="Proteomes" id="UP000037923">
    <property type="component" value="Unassembled WGS sequence"/>
</dbReference>
<sequence length="497" mass="53153">MTSLLSVYEEGCRTSRVTPNSALHSYFATRSSDEPLHIFSLSSNQVGPRGLRALLPVWLLCRHTLHTLDLSRNNLGNGAISQLTRWLATTSDDGFPALRRLELCGNPFTYQAGKCLVHCCEGLRPSTGTLSARSAAPPTSDGATPASTLGNEEFAAAAAAGDSSCYWEEVPGMQIEYVGVADTSMPSGLQRALHTRIAEAIVRREQRRRRHCAAPHRPSQRQRSFGAHRSHRSSKAADDEARPNEESSAAAPVEAAVVRIPADLFDELADELAEVDGREEEAFDEGVAPTNAPAAATAAEADNKIQDNELDAVNNINIRDDVRRSLPRDISSVRGHGATHLPVTEVLDGEREAPTLTITSSSLSPSYARGDAEAALRHISGSATVPPADMTHVALLPPSELYKSVNSEYDDELDGADAEVRDGASFSCSQRNAEDAFTCESHSPPFLPTTSRVQVETPTQPQSAADVLDGLGMEARAGSASYDAGASNAAPSWLDDM</sequence>
<dbReference type="GeneID" id="26906733"/>
<dbReference type="InterPro" id="IPR001611">
    <property type="entry name" value="Leu-rich_rpt"/>
</dbReference>
<dbReference type="RefSeq" id="XP_015656746.1">
    <property type="nucleotide sequence ID" value="XM_015804768.1"/>
</dbReference>
<feature type="region of interest" description="Disordered" evidence="1">
    <location>
        <begin position="476"/>
        <end position="497"/>
    </location>
</feature>
<protein>
    <recommendedName>
        <fullName evidence="4">Leucine-rich repeat protein</fullName>
    </recommendedName>
</protein>
<dbReference type="Gene3D" id="3.80.10.10">
    <property type="entry name" value="Ribonuclease Inhibitor"/>
    <property type="match status" value="1"/>
</dbReference>
<name>A0A0M9FY39_LEPPY</name>
<dbReference type="EMBL" id="LGTL01000014">
    <property type="protein sequence ID" value="KPA78307.1"/>
    <property type="molecule type" value="Genomic_DNA"/>
</dbReference>
<organism evidence="2 3">
    <name type="scientific">Leptomonas pyrrhocoris</name>
    <name type="common">Firebug parasite</name>
    <dbReference type="NCBI Taxonomy" id="157538"/>
    <lineage>
        <taxon>Eukaryota</taxon>
        <taxon>Discoba</taxon>
        <taxon>Euglenozoa</taxon>
        <taxon>Kinetoplastea</taxon>
        <taxon>Metakinetoplastina</taxon>
        <taxon>Trypanosomatida</taxon>
        <taxon>Trypanosomatidae</taxon>
        <taxon>Leishmaniinae</taxon>
        <taxon>Leptomonas</taxon>
    </lineage>
</organism>
<dbReference type="SUPFAM" id="SSF52047">
    <property type="entry name" value="RNI-like"/>
    <property type="match status" value="1"/>
</dbReference>
<dbReference type="Pfam" id="PF13516">
    <property type="entry name" value="LRR_6"/>
    <property type="match status" value="2"/>
</dbReference>
<evidence type="ECO:0000256" key="1">
    <source>
        <dbReference type="SAM" id="MobiDB-lite"/>
    </source>
</evidence>